<dbReference type="EMBL" id="PGOL01001591">
    <property type="protein sequence ID" value="PKI56594.1"/>
    <property type="molecule type" value="Genomic_DNA"/>
</dbReference>
<proteinExistence type="predicted"/>
<protein>
    <recommendedName>
        <fullName evidence="1">Splicing factor Cactin C-terminal domain-containing protein</fullName>
    </recommendedName>
</protein>
<evidence type="ECO:0000259" key="1">
    <source>
        <dbReference type="Pfam" id="PF09732"/>
    </source>
</evidence>
<keyword evidence="3" id="KW-1185">Reference proteome</keyword>
<evidence type="ECO:0000313" key="3">
    <source>
        <dbReference type="Proteomes" id="UP000233551"/>
    </source>
</evidence>
<feature type="domain" description="Splicing factor Cactin C-terminal" evidence="1">
    <location>
        <begin position="18"/>
        <end position="66"/>
    </location>
</feature>
<sequence length="66" mass="7834">MEVEGEKALGTVTKEKPLKKGAPYEDIAFRIFNKDWEYSHKKGFKGTFGSGILRPYFNFKRYRDRR</sequence>
<organism evidence="2 3">
    <name type="scientific">Punica granatum</name>
    <name type="common">Pomegranate</name>
    <dbReference type="NCBI Taxonomy" id="22663"/>
    <lineage>
        <taxon>Eukaryota</taxon>
        <taxon>Viridiplantae</taxon>
        <taxon>Streptophyta</taxon>
        <taxon>Embryophyta</taxon>
        <taxon>Tracheophyta</taxon>
        <taxon>Spermatophyta</taxon>
        <taxon>Magnoliopsida</taxon>
        <taxon>eudicotyledons</taxon>
        <taxon>Gunneridae</taxon>
        <taxon>Pentapetalae</taxon>
        <taxon>rosids</taxon>
        <taxon>malvids</taxon>
        <taxon>Myrtales</taxon>
        <taxon>Lythraceae</taxon>
        <taxon>Punica</taxon>
    </lineage>
</organism>
<dbReference type="STRING" id="22663.A0A2I0JK05"/>
<comment type="caution">
    <text evidence="2">The sequence shown here is derived from an EMBL/GenBank/DDBJ whole genome shotgun (WGS) entry which is preliminary data.</text>
</comment>
<dbReference type="AlphaFoldDB" id="A0A2I0JK05"/>
<gene>
    <name evidence="2" type="ORF">CRG98_022977</name>
</gene>
<evidence type="ECO:0000313" key="2">
    <source>
        <dbReference type="EMBL" id="PKI56594.1"/>
    </source>
</evidence>
<reference evidence="2 3" key="1">
    <citation type="submission" date="2017-11" db="EMBL/GenBank/DDBJ databases">
        <title>De-novo sequencing of pomegranate (Punica granatum L.) genome.</title>
        <authorList>
            <person name="Akparov Z."/>
            <person name="Amiraslanov A."/>
            <person name="Hajiyeva S."/>
            <person name="Abbasov M."/>
            <person name="Kaur K."/>
            <person name="Hamwieh A."/>
            <person name="Solovyev V."/>
            <person name="Salamov A."/>
            <person name="Braich B."/>
            <person name="Kosarev P."/>
            <person name="Mahmoud A."/>
            <person name="Hajiyev E."/>
            <person name="Babayeva S."/>
            <person name="Izzatullayeva V."/>
            <person name="Mammadov A."/>
            <person name="Mammadov A."/>
            <person name="Sharifova S."/>
            <person name="Ojaghi J."/>
            <person name="Eynullazada K."/>
            <person name="Bayramov B."/>
            <person name="Abdulazimova A."/>
            <person name="Shahmuradov I."/>
        </authorList>
    </citation>
    <scope>NUCLEOTIDE SEQUENCE [LARGE SCALE GENOMIC DNA]</scope>
    <source>
        <strain evidence="3">cv. AG2017</strain>
        <tissue evidence="2">Leaf</tissue>
    </source>
</reference>
<accession>A0A2I0JK05</accession>
<name>A0A2I0JK05_PUNGR</name>
<dbReference type="Pfam" id="PF09732">
    <property type="entry name" value="CactinC_cactus"/>
    <property type="match status" value="1"/>
</dbReference>
<dbReference type="Proteomes" id="UP000233551">
    <property type="component" value="Unassembled WGS sequence"/>
</dbReference>
<dbReference type="InterPro" id="IPR019134">
    <property type="entry name" value="Cactin_C"/>
</dbReference>